<evidence type="ECO:0000313" key="2">
    <source>
        <dbReference type="Proteomes" id="UP000299102"/>
    </source>
</evidence>
<evidence type="ECO:0000313" key="1">
    <source>
        <dbReference type="EMBL" id="GBP48292.1"/>
    </source>
</evidence>
<organism evidence="1 2">
    <name type="scientific">Eumeta variegata</name>
    <name type="common">Bagworm moth</name>
    <name type="synonym">Eumeta japonica</name>
    <dbReference type="NCBI Taxonomy" id="151549"/>
    <lineage>
        <taxon>Eukaryota</taxon>
        <taxon>Metazoa</taxon>
        <taxon>Ecdysozoa</taxon>
        <taxon>Arthropoda</taxon>
        <taxon>Hexapoda</taxon>
        <taxon>Insecta</taxon>
        <taxon>Pterygota</taxon>
        <taxon>Neoptera</taxon>
        <taxon>Endopterygota</taxon>
        <taxon>Lepidoptera</taxon>
        <taxon>Glossata</taxon>
        <taxon>Ditrysia</taxon>
        <taxon>Tineoidea</taxon>
        <taxon>Psychidae</taxon>
        <taxon>Oiketicinae</taxon>
        <taxon>Eumeta</taxon>
    </lineage>
</organism>
<name>A0A4C1WCT8_EUMVA</name>
<keyword evidence="2" id="KW-1185">Reference proteome</keyword>
<dbReference type="Proteomes" id="UP000299102">
    <property type="component" value="Unassembled WGS sequence"/>
</dbReference>
<proteinExistence type="predicted"/>
<protein>
    <submittedName>
        <fullName evidence="1">Uncharacterized protein</fullName>
    </submittedName>
</protein>
<comment type="caution">
    <text evidence="1">The sequence shown here is derived from an EMBL/GenBank/DDBJ whole genome shotgun (WGS) entry which is preliminary data.</text>
</comment>
<gene>
    <name evidence="1" type="ORF">EVAR_34785_1</name>
</gene>
<dbReference type="EMBL" id="BGZK01000521">
    <property type="protein sequence ID" value="GBP48292.1"/>
    <property type="molecule type" value="Genomic_DNA"/>
</dbReference>
<reference evidence="1 2" key="1">
    <citation type="journal article" date="2019" name="Commun. Biol.">
        <title>The bagworm genome reveals a unique fibroin gene that provides high tensile strength.</title>
        <authorList>
            <person name="Kono N."/>
            <person name="Nakamura H."/>
            <person name="Ohtoshi R."/>
            <person name="Tomita M."/>
            <person name="Numata K."/>
            <person name="Arakawa K."/>
        </authorList>
    </citation>
    <scope>NUCLEOTIDE SEQUENCE [LARGE SCALE GENOMIC DNA]</scope>
</reference>
<dbReference type="AlphaFoldDB" id="A0A4C1WCT8"/>
<accession>A0A4C1WCT8</accession>
<sequence length="81" mass="9355">MVLLDDRGPEHLVTWDAAMEKSRTRRGEGRGTLPGRQSVTSRNMFESSHIITEAHRSFHESVVINLSRWLLCFDCTLHIYV</sequence>